<dbReference type="AlphaFoldDB" id="A0A7J8HIU9"/>
<organism evidence="3 4">
    <name type="scientific">Molossus molossus</name>
    <name type="common">Pallas' mastiff bat</name>
    <name type="synonym">Vespertilio molossus</name>
    <dbReference type="NCBI Taxonomy" id="27622"/>
    <lineage>
        <taxon>Eukaryota</taxon>
        <taxon>Metazoa</taxon>
        <taxon>Chordata</taxon>
        <taxon>Craniata</taxon>
        <taxon>Vertebrata</taxon>
        <taxon>Euteleostomi</taxon>
        <taxon>Mammalia</taxon>
        <taxon>Eutheria</taxon>
        <taxon>Laurasiatheria</taxon>
        <taxon>Chiroptera</taxon>
        <taxon>Yangochiroptera</taxon>
        <taxon>Molossidae</taxon>
        <taxon>Molossus</taxon>
    </lineage>
</organism>
<feature type="chain" id="PRO_5029886437" evidence="2">
    <location>
        <begin position="20"/>
        <end position="144"/>
    </location>
</feature>
<keyword evidence="1" id="KW-1133">Transmembrane helix</keyword>
<keyword evidence="1" id="KW-0472">Membrane</keyword>
<dbReference type="Proteomes" id="UP000550707">
    <property type="component" value="Unassembled WGS sequence"/>
</dbReference>
<protein>
    <submittedName>
        <fullName evidence="3">Uncharacterized protein</fullName>
    </submittedName>
</protein>
<accession>A0A7J8HIU9</accession>
<reference evidence="3 4" key="1">
    <citation type="journal article" date="2020" name="Nature">
        <title>Six reference-quality genomes reveal evolution of bat adaptations.</title>
        <authorList>
            <person name="Jebb D."/>
            <person name="Huang Z."/>
            <person name="Pippel M."/>
            <person name="Hughes G.M."/>
            <person name="Lavrichenko K."/>
            <person name="Devanna P."/>
            <person name="Winkler S."/>
            <person name="Jermiin L.S."/>
            <person name="Skirmuntt E.C."/>
            <person name="Katzourakis A."/>
            <person name="Burkitt-Gray L."/>
            <person name="Ray D.A."/>
            <person name="Sullivan K.A.M."/>
            <person name="Roscito J.G."/>
            <person name="Kirilenko B.M."/>
            <person name="Davalos L.M."/>
            <person name="Corthals A.P."/>
            <person name="Power M.L."/>
            <person name="Jones G."/>
            <person name="Ransome R.D."/>
            <person name="Dechmann D.K.N."/>
            <person name="Locatelli A.G."/>
            <person name="Puechmaille S.J."/>
            <person name="Fedrigo O."/>
            <person name="Jarvis E.D."/>
            <person name="Hiller M."/>
            <person name="Vernes S.C."/>
            <person name="Myers E.W."/>
            <person name="Teeling E.C."/>
        </authorList>
    </citation>
    <scope>NUCLEOTIDE SEQUENCE [LARGE SCALE GENOMIC DNA]</scope>
    <source>
        <strain evidence="3">MMolMol1</strain>
        <tissue evidence="3">Muscle</tissue>
    </source>
</reference>
<evidence type="ECO:0000313" key="3">
    <source>
        <dbReference type="EMBL" id="KAF6471592.1"/>
    </source>
</evidence>
<comment type="caution">
    <text evidence="3">The sequence shown here is derived from an EMBL/GenBank/DDBJ whole genome shotgun (WGS) entry which is preliminary data.</text>
</comment>
<evidence type="ECO:0000313" key="4">
    <source>
        <dbReference type="Proteomes" id="UP000550707"/>
    </source>
</evidence>
<name>A0A7J8HIU9_MOLMO</name>
<keyword evidence="4" id="KW-1185">Reference proteome</keyword>
<keyword evidence="2" id="KW-0732">Signal</keyword>
<feature type="signal peptide" evidence="2">
    <location>
        <begin position="1"/>
        <end position="19"/>
    </location>
</feature>
<gene>
    <name evidence="3" type="ORF">HJG59_010978</name>
</gene>
<dbReference type="EMBL" id="JACASF010000006">
    <property type="protein sequence ID" value="KAF6471592.1"/>
    <property type="molecule type" value="Genomic_DNA"/>
</dbReference>
<dbReference type="InParanoid" id="A0A7J8HIU9"/>
<keyword evidence="1" id="KW-0812">Transmembrane</keyword>
<evidence type="ECO:0000256" key="1">
    <source>
        <dbReference type="SAM" id="Phobius"/>
    </source>
</evidence>
<evidence type="ECO:0000256" key="2">
    <source>
        <dbReference type="SAM" id="SignalP"/>
    </source>
</evidence>
<sequence>MRCRLPLLFRCLTLQVVHGHLRKDLAMPRTLAVPTAVSAAWSLTEAESGGLSFHVDSIARPLLPRSVREPDDIPEQAGTEPSHFTEGTRPRAENDFLLLLLLLLLVLFFVNPLLRFFIVFRVEGREGGEGKRVGERQKGRETLM</sequence>
<proteinExistence type="predicted"/>
<feature type="transmembrane region" description="Helical" evidence="1">
    <location>
        <begin position="96"/>
        <end position="118"/>
    </location>
</feature>